<reference evidence="2" key="2">
    <citation type="submission" date="2023-06" db="EMBL/GenBank/DDBJ databases">
        <authorList>
            <consortium name="Lawrence Berkeley National Laboratory"/>
            <person name="Haridas S."/>
            <person name="Hensen N."/>
            <person name="Bonometti L."/>
            <person name="Westerberg I."/>
            <person name="Brannstrom I.O."/>
            <person name="Guillou S."/>
            <person name="Cros-Aarteil S."/>
            <person name="Calhoun S."/>
            <person name="Kuo A."/>
            <person name="Mondo S."/>
            <person name="Pangilinan J."/>
            <person name="Riley R."/>
            <person name="Labutti K."/>
            <person name="Andreopoulos B."/>
            <person name="Lipzen A."/>
            <person name="Chen C."/>
            <person name="Yanf M."/>
            <person name="Daum C."/>
            <person name="Ng V."/>
            <person name="Clum A."/>
            <person name="Steindorff A."/>
            <person name="Ohm R."/>
            <person name="Martin F."/>
            <person name="Silar P."/>
            <person name="Natvig D."/>
            <person name="Lalanne C."/>
            <person name="Gautier V."/>
            <person name="Ament-Velasquez S.L."/>
            <person name="Kruys A."/>
            <person name="Hutchinson M.I."/>
            <person name="Powell A.J."/>
            <person name="Barry K."/>
            <person name="Miller A.N."/>
            <person name="Grigoriev I.V."/>
            <person name="Debuchy R."/>
            <person name="Gladieux P."/>
            <person name="Thoren M.H."/>
            <person name="Johannesson H."/>
        </authorList>
    </citation>
    <scope>NUCLEOTIDE SEQUENCE</scope>
    <source>
        <strain evidence="2">CBS 168.71</strain>
    </source>
</reference>
<dbReference type="EMBL" id="JAUEPN010000003">
    <property type="protein sequence ID" value="KAK3298093.1"/>
    <property type="molecule type" value="Genomic_DNA"/>
</dbReference>
<evidence type="ECO:0000256" key="1">
    <source>
        <dbReference type="SAM" id="SignalP"/>
    </source>
</evidence>
<keyword evidence="1" id="KW-0732">Signal</keyword>
<keyword evidence="3" id="KW-1185">Reference proteome</keyword>
<evidence type="ECO:0000313" key="2">
    <source>
        <dbReference type="EMBL" id="KAK3298093.1"/>
    </source>
</evidence>
<evidence type="ECO:0000313" key="3">
    <source>
        <dbReference type="Proteomes" id="UP001278766"/>
    </source>
</evidence>
<comment type="caution">
    <text evidence="2">The sequence shown here is derived from an EMBL/GenBank/DDBJ whole genome shotgun (WGS) entry which is preliminary data.</text>
</comment>
<accession>A0AAE0HK84</accession>
<protein>
    <recommendedName>
        <fullName evidence="4">Extracellular membrane protein CFEM domain-containing protein</fullName>
    </recommendedName>
</protein>
<reference evidence="2" key="1">
    <citation type="journal article" date="2023" name="Mol. Phylogenet. Evol.">
        <title>Genome-scale phylogeny and comparative genomics of the fungal order Sordariales.</title>
        <authorList>
            <person name="Hensen N."/>
            <person name="Bonometti L."/>
            <person name="Westerberg I."/>
            <person name="Brannstrom I.O."/>
            <person name="Guillou S."/>
            <person name="Cros-Aarteil S."/>
            <person name="Calhoun S."/>
            <person name="Haridas S."/>
            <person name="Kuo A."/>
            <person name="Mondo S."/>
            <person name="Pangilinan J."/>
            <person name="Riley R."/>
            <person name="LaButti K."/>
            <person name="Andreopoulos B."/>
            <person name="Lipzen A."/>
            <person name="Chen C."/>
            <person name="Yan M."/>
            <person name="Daum C."/>
            <person name="Ng V."/>
            <person name="Clum A."/>
            <person name="Steindorff A."/>
            <person name="Ohm R.A."/>
            <person name="Martin F."/>
            <person name="Silar P."/>
            <person name="Natvig D.O."/>
            <person name="Lalanne C."/>
            <person name="Gautier V."/>
            <person name="Ament-Velasquez S.L."/>
            <person name="Kruys A."/>
            <person name="Hutchinson M.I."/>
            <person name="Powell A.J."/>
            <person name="Barry K."/>
            <person name="Miller A.N."/>
            <person name="Grigoriev I.V."/>
            <person name="Debuchy R."/>
            <person name="Gladieux P."/>
            <person name="Hiltunen Thoren M."/>
            <person name="Johannesson H."/>
        </authorList>
    </citation>
    <scope>NUCLEOTIDE SEQUENCE</scope>
    <source>
        <strain evidence="2">CBS 168.71</strain>
    </source>
</reference>
<feature type="signal peptide" evidence="1">
    <location>
        <begin position="1"/>
        <end position="17"/>
    </location>
</feature>
<evidence type="ECO:0008006" key="4">
    <source>
        <dbReference type="Google" id="ProtNLM"/>
    </source>
</evidence>
<dbReference type="AlphaFoldDB" id="A0AAE0HK84"/>
<organism evidence="2 3">
    <name type="scientific">Chaetomium fimeti</name>
    <dbReference type="NCBI Taxonomy" id="1854472"/>
    <lineage>
        <taxon>Eukaryota</taxon>
        <taxon>Fungi</taxon>
        <taxon>Dikarya</taxon>
        <taxon>Ascomycota</taxon>
        <taxon>Pezizomycotina</taxon>
        <taxon>Sordariomycetes</taxon>
        <taxon>Sordariomycetidae</taxon>
        <taxon>Sordariales</taxon>
        <taxon>Chaetomiaceae</taxon>
        <taxon>Chaetomium</taxon>
    </lineage>
</organism>
<proteinExistence type="predicted"/>
<dbReference type="GeneID" id="87843524"/>
<dbReference type="Proteomes" id="UP001278766">
    <property type="component" value="Unassembled WGS sequence"/>
</dbReference>
<dbReference type="RefSeq" id="XP_062661607.1">
    <property type="nucleotide sequence ID" value="XM_062806576.1"/>
</dbReference>
<gene>
    <name evidence="2" type="ORF">B0H64DRAFT_441492</name>
</gene>
<sequence length="155" mass="15866">MKSIVTAVAFLAPVILAQSSFPDDEPNTTTPTPSLPTAPACASVTATRELCTTCVVPACLEVSTITQSCGCPTPVPTVHLDFPCEAGCDGIWCSTSYAIVTMDGCATDGPSPTTVSEPITTTFTPNGTVTTGAPTSSSSIATNAAGRMRVPFMLW</sequence>
<name>A0AAE0HK84_9PEZI</name>
<feature type="chain" id="PRO_5042184209" description="Extracellular membrane protein CFEM domain-containing protein" evidence="1">
    <location>
        <begin position="18"/>
        <end position="155"/>
    </location>
</feature>